<keyword evidence="2" id="KW-1185">Reference proteome</keyword>
<evidence type="ECO:0000313" key="2">
    <source>
        <dbReference type="Proteomes" id="UP000299102"/>
    </source>
</evidence>
<organism evidence="1 2">
    <name type="scientific">Eumeta variegata</name>
    <name type="common">Bagworm moth</name>
    <name type="synonym">Eumeta japonica</name>
    <dbReference type="NCBI Taxonomy" id="151549"/>
    <lineage>
        <taxon>Eukaryota</taxon>
        <taxon>Metazoa</taxon>
        <taxon>Ecdysozoa</taxon>
        <taxon>Arthropoda</taxon>
        <taxon>Hexapoda</taxon>
        <taxon>Insecta</taxon>
        <taxon>Pterygota</taxon>
        <taxon>Neoptera</taxon>
        <taxon>Endopterygota</taxon>
        <taxon>Lepidoptera</taxon>
        <taxon>Glossata</taxon>
        <taxon>Ditrysia</taxon>
        <taxon>Tineoidea</taxon>
        <taxon>Psychidae</taxon>
        <taxon>Oiketicinae</taxon>
        <taxon>Eumeta</taxon>
    </lineage>
</organism>
<protein>
    <submittedName>
        <fullName evidence="1">Uncharacterized protein</fullName>
    </submittedName>
</protein>
<dbReference type="Proteomes" id="UP000299102">
    <property type="component" value="Unassembled WGS sequence"/>
</dbReference>
<dbReference type="EMBL" id="BGZK01001959">
    <property type="protein sequence ID" value="GBP88789.1"/>
    <property type="molecule type" value="Genomic_DNA"/>
</dbReference>
<name>A0A4C1ZPG7_EUMVA</name>
<comment type="caution">
    <text evidence="1">The sequence shown here is derived from an EMBL/GenBank/DDBJ whole genome shotgun (WGS) entry which is preliminary data.</text>
</comment>
<dbReference type="AlphaFoldDB" id="A0A4C1ZPG7"/>
<accession>A0A4C1ZPG7</accession>
<gene>
    <name evidence="1" type="ORF">EVAR_66159_1</name>
</gene>
<reference evidence="1 2" key="1">
    <citation type="journal article" date="2019" name="Commun. Biol.">
        <title>The bagworm genome reveals a unique fibroin gene that provides high tensile strength.</title>
        <authorList>
            <person name="Kono N."/>
            <person name="Nakamura H."/>
            <person name="Ohtoshi R."/>
            <person name="Tomita M."/>
            <person name="Numata K."/>
            <person name="Arakawa K."/>
        </authorList>
    </citation>
    <scope>NUCLEOTIDE SEQUENCE [LARGE SCALE GENOMIC DNA]</scope>
</reference>
<evidence type="ECO:0000313" key="1">
    <source>
        <dbReference type="EMBL" id="GBP88789.1"/>
    </source>
</evidence>
<proteinExistence type="predicted"/>
<sequence length="113" mass="12950">MVSMDRANSLLSEIEYEIIADSRDLGLKQSPYPLPTPDFFPLFCLPPRTLQTTPPIPVPCRRFGTPPLIIKMFRICTVPRKLKLARHCLFEMRKQMASRQLVYSLHFISGTSA</sequence>